<dbReference type="Proteomes" id="UP001143856">
    <property type="component" value="Unassembled WGS sequence"/>
</dbReference>
<name>A0ACC1NH28_9PEZI</name>
<reference evidence="1" key="1">
    <citation type="submission" date="2022-10" db="EMBL/GenBank/DDBJ databases">
        <title>Genome Sequence of Xylaria curta.</title>
        <authorList>
            <person name="Buettner E."/>
        </authorList>
    </citation>
    <scope>NUCLEOTIDE SEQUENCE</scope>
    <source>
        <strain evidence="1">Babe10</strain>
    </source>
</reference>
<protein>
    <submittedName>
        <fullName evidence="1">Uncharacterized protein</fullName>
    </submittedName>
</protein>
<comment type="caution">
    <text evidence="1">The sequence shown here is derived from an EMBL/GenBank/DDBJ whole genome shotgun (WGS) entry which is preliminary data.</text>
</comment>
<organism evidence="1 2">
    <name type="scientific">Xylaria curta</name>
    <dbReference type="NCBI Taxonomy" id="42375"/>
    <lineage>
        <taxon>Eukaryota</taxon>
        <taxon>Fungi</taxon>
        <taxon>Dikarya</taxon>
        <taxon>Ascomycota</taxon>
        <taxon>Pezizomycotina</taxon>
        <taxon>Sordariomycetes</taxon>
        <taxon>Xylariomycetidae</taxon>
        <taxon>Xylariales</taxon>
        <taxon>Xylariaceae</taxon>
        <taxon>Xylaria</taxon>
    </lineage>
</organism>
<gene>
    <name evidence="1" type="ORF">NUW58_g7743</name>
</gene>
<evidence type="ECO:0000313" key="2">
    <source>
        <dbReference type="Proteomes" id="UP001143856"/>
    </source>
</evidence>
<dbReference type="EMBL" id="JAPDGR010002101">
    <property type="protein sequence ID" value="KAJ2977658.1"/>
    <property type="molecule type" value="Genomic_DNA"/>
</dbReference>
<sequence>MERMYGLGKAPIDALKSIFVASAFIAVSGRLVANWKYNRRLLVDDYIAISAIPFLVAVSVLSDMAGNGFHDENVPPYKVAQLAVAISVLTPLALWTCKAPILFLYVRLFGIKKWLRITSYTTLAITAAVYISGIVAIPPACTPRTSELSESFIDGCQTRTRIINVYLGSVSVLADIVILVLPMPVVFGLKLVVKSRVGLIFLFLSGLFAIAASIISLFFKAISLQLPATSLALSILATITECAVALIVGCVPSLRVLWSKILKPGVKTSREGLTTDPTGIRTTRGTSQYIVVGDGADQKTSDSDGALIVSTEVHTSTSTVRDYQTQQQQAPQDIYDGRPYYGQTYHPPDRGQFGEVQPPFGVYTEAYALQTRHQGVWGR</sequence>
<accession>A0ACC1NH28</accession>
<evidence type="ECO:0000313" key="1">
    <source>
        <dbReference type="EMBL" id="KAJ2977658.1"/>
    </source>
</evidence>
<keyword evidence="2" id="KW-1185">Reference proteome</keyword>
<proteinExistence type="predicted"/>